<organism evidence="4 5">
    <name type="scientific">Syncephalis pseudoplumigaleata</name>
    <dbReference type="NCBI Taxonomy" id="1712513"/>
    <lineage>
        <taxon>Eukaryota</taxon>
        <taxon>Fungi</taxon>
        <taxon>Fungi incertae sedis</taxon>
        <taxon>Zoopagomycota</taxon>
        <taxon>Zoopagomycotina</taxon>
        <taxon>Zoopagomycetes</taxon>
        <taxon>Zoopagales</taxon>
        <taxon>Piptocephalidaceae</taxon>
        <taxon>Syncephalis</taxon>
    </lineage>
</organism>
<dbReference type="PANTHER" id="PTHR13457:SF1">
    <property type="entry name" value="HEAT REPEAT-CONTAINING PROTEIN 1"/>
    <property type="match status" value="1"/>
</dbReference>
<proteinExistence type="inferred from homology"/>
<evidence type="ECO:0000259" key="3">
    <source>
        <dbReference type="Pfam" id="PF23243"/>
    </source>
</evidence>
<dbReference type="GO" id="GO:0032040">
    <property type="term" value="C:small-subunit processome"/>
    <property type="evidence" value="ECO:0007669"/>
    <property type="project" value="TreeGrafter"/>
</dbReference>
<gene>
    <name evidence="4" type="ORF">SYNPS1DRAFT_27180</name>
</gene>
<dbReference type="InterPro" id="IPR016024">
    <property type="entry name" value="ARM-type_fold"/>
</dbReference>
<keyword evidence="1" id="KW-0687">Ribonucleoprotein</keyword>
<dbReference type="Pfam" id="PF23243">
    <property type="entry name" value="HEAT_HEATR1"/>
    <property type="match status" value="1"/>
</dbReference>
<comment type="similarity">
    <text evidence="1">Belongs to the HEATR1/UTP10 family.</text>
</comment>
<dbReference type="GO" id="GO:0030515">
    <property type="term" value="F:snoRNA binding"/>
    <property type="evidence" value="ECO:0007669"/>
    <property type="project" value="TreeGrafter"/>
</dbReference>
<dbReference type="OrthoDB" id="31183at2759"/>
<evidence type="ECO:0000259" key="2">
    <source>
        <dbReference type="Pfam" id="PF12397"/>
    </source>
</evidence>
<comment type="subcellular location">
    <subcellularLocation>
        <location evidence="1">Nucleus</location>
        <location evidence="1">Nucleolus</location>
    </subcellularLocation>
</comment>
<feature type="domain" description="U3 small nucleolar RNA-associated protein 10 N-terminal" evidence="2">
    <location>
        <begin position="229"/>
        <end position="350"/>
    </location>
</feature>
<dbReference type="GO" id="GO:0034455">
    <property type="term" value="C:t-UTP complex"/>
    <property type="evidence" value="ECO:0007669"/>
    <property type="project" value="TreeGrafter"/>
</dbReference>
<dbReference type="InterPro" id="IPR022125">
    <property type="entry name" value="U3snoRNP10_N"/>
</dbReference>
<keyword evidence="1" id="KW-0690">Ribosome biogenesis</keyword>
<keyword evidence="1" id="KW-0698">rRNA processing</keyword>
<sequence length="1365" mass="152094">MASLSAQLARIATTEKRGTDKFATSFLFDAKQAADYDLDSIYDLGCTGLTELEQLDKQRFAPFRKTLFSTSMKGYDRTLKTQDENSQLDASIGLFMQCLSQYFLTRSAGKCIEWLLRRFRVNEFNTNALLACALPFHETSQFAKLASLMKFSDNDLWSFIRALRRPIRPLARTILVERCTREPSLLRVIGDQMISAAKRGLAHKTQYNFYLATAVLTIKRAPHVTDNLITLLLPDISYGLSPSLSDDQSRVVALMLLSQLASRTTFSPSALAELLASIAATMPKSRTEAQLESMLCLLHLTNCQEAAADAFSQKLVANLLAVPNLVANVLLPCASKYDASSFIRLFYKALIGMNTPQGWKEAEEVLRTIPLSNALVEFAVKQLLEHVVASQSSNKEASAACLERLRLLYTDTVTMTIEAVLKDAHYTREEHDALYTYLASTLKGTGQQLVEKTGTPLFLALNHADADIRMLAIGQLAELMQKQSPSSQNASDTEFIRKVLLDRLQSEDDKDTIASVLALPKLDQWLSFDALFAALSTLIRAENDCSPIAAQYMARHMSSKQHKAHWEPILELMLPLLLQPSDSTLPSDVAHSGLPRHAILNGYIELVDKHRGEPSYNAAYVQLLAKHMVKQDKLGMLLDYLKRGNDRAVLLALLATQHWLEHTKHDQALQLKYALLFTQQITHLLHERLAHRNFSSLAGELLDSVTNLPLEHSTTKLFNKLAEADDLADFLPVAIAWSLHCIVEQLAPPPSTATTTTTTPVCWHDQSVDEANSDSQYGAIIRQVFMAIHQEEDMSPFKVVVKVLFTRHLATAPLAFLSSIWAQPDVPQLTRMRCLDIARVYWAGYMRSTKTAVDFQLYLPWLMVALCDADAALRRLAMRCLESIHSAYMSLTSSNAAVDGGSQGKKKKKKRDVLAAVYDQTLLYGTVASERLLYLPTHEAMLLAGKLLEKRAEINVDAECLPKYLATLLDPSNDASPLKLRFLSPLILTSSLSVPFIQEVIRCYDVVSAVQLNVKGSNATKALLSLLTGSISSTQLSDTDRHQLQLDVLSVIDRPFFAVLTEPRQQQLFSQLVQLTLVHHTNIAMEARRIIKDVDATSVVVVHELLQCQQILVHQTAGASLPAQQVAKRSKASDDDHDTGLKSSAMATAIQRVTVVLELIQHRNMTGDEMQLLDASRVRVDLVVQCLRSTSNPQIHGQALLLLASLASVQPDLVLQNIMPVFTFMGASVLRQDDNYSFHIIQQTLERIIPPLLSTHSEQNMRGLMGIFVDALFHIPRHRRLPLFTVLVNTLGAEHSLHQVLLLLLVKYAERMSKSTEDTDTLMAFCLHLSEQCSAATQLKMLHQLVTALNTSPNELTDDMPELLK</sequence>
<dbReference type="Proteomes" id="UP000278143">
    <property type="component" value="Unassembled WGS sequence"/>
</dbReference>
<dbReference type="InterPro" id="IPR040191">
    <property type="entry name" value="UTP10"/>
</dbReference>
<keyword evidence="5" id="KW-1185">Reference proteome</keyword>
<dbReference type="Pfam" id="PF12397">
    <property type="entry name" value="U3snoRNP10"/>
    <property type="match status" value="1"/>
</dbReference>
<dbReference type="GO" id="GO:0030686">
    <property type="term" value="C:90S preribosome"/>
    <property type="evidence" value="ECO:0007669"/>
    <property type="project" value="TreeGrafter"/>
</dbReference>
<dbReference type="SUPFAM" id="SSF48371">
    <property type="entry name" value="ARM repeat"/>
    <property type="match status" value="2"/>
</dbReference>
<protein>
    <recommendedName>
        <fullName evidence="1">U3 small nucleolar RNA-associated protein 10</fullName>
    </recommendedName>
</protein>
<name>A0A4P9Z677_9FUNG</name>
<accession>A0A4P9Z677</accession>
<dbReference type="InterPro" id="IPR056473">
    <property type="entry name" value="HEAT_Utp10/HEAT1"/>
</dbReference>
<dbReference type="PANTHER" id="PTHR13457">
    <property type="entry name" value="BAP28"/>
    <property type="match status" value="1"/>
</dbReference>
<dbReference type="EMBL" id="KZ989259">
    <property type="protein sequence ID" value="RKP27160.1"/>
    <property type="molecule type" value="Genomic_DNA"/>
</dbReference>
<feature type="domain" description="Utp10/HEAT1 HEAT-repeats" evidence="3">
    <location>
        <begin position="1257"/>
        <end position="1355"/>
    </location>
</feature>
<keyword evidence="1" id="KW-0539">Nucleus</keyword>
<dbReference type="GO" id="GO:0045943">
    <property type="term" value="P:positive regulation of transcription by RNA polymerase I"/>
    <property type="evidence" value="ECO:0007669"/>
    <property type="project" value="TreeGrafter"/>
</dbReference>
<evidence type="ECO:0000313" key="5">
    <source>
        <dbReference type="Proteomes" id="UP000278143"/>
    </source>
</evidence>
<comment type="function">
    <text evidence="1">Involved in nucleolar processing of pre-18S ribosomal RNA.</text>
</comment>
<dbReference type="GO" id="GO:0000462">
    <property type="term" value="P:maturation of SSU-rRNA from tricistronic rRNA transcript (SSU-rRNA, 5.8S rRNA, LSU-rRNA)"/>
    <property type="evidence" value="ECO:0007669"/>
    <property type="project" value="TreeGrafter"/>
</dbReference>
<comment type="subunit">
    <text evidence="1">Component of the ribosomal small subunit (SSU) processome.</text>
</comment>
<evidence type="ECO:0000256" key="1">
    <source>
        <dbReference type="RuleBase" id="RU367065"/>
    </source>
</evidence>
<reference evidence="5" key="1">
    <citation type="journal article" date="2018" name="Nat. Microbiol.">
        <title>Leveraging single-cell genomics to expand the fungal tree of life.</title>
        <authorList>
            <person name="Ahrendt S.R."/>
            <person name="Quandt C.A."/>
            <person name="Ciobanu D."/>
            <person name="Clum A."/>
            <person name="Salamov A."/>
            <person name="Andreopoulos B."/>
            <person name="Cheng J.F."/>
            <person name="Woyke T."/>
            <person name="Pelin A."/>
            <person name="Henrissat B."/>
            <person name="Reynolds N.K."/>
            <person name="Benny G.L."/>
            <person name="Smith M.E."/>
            <person name="James T.Y."/>
            <person name="Grigoriev I.V."/>
        </authorList>
    </citation>
    <scope>NUCLEOTIDE SEQUENCE [LARGE SCALE GENOMIC DNA]</scope>
    <source>
        <strain evidence="5">Benny S71-1</strain>
    </source>
</reference>
<evidence type="ECO:0000313" key="4">
    <source>
        <dbReference type="EMBL" id="RKP27160.1"/>
    </source>
</evidence>